<name>A0A7J9I4A8_9ROSI</name>
<evidence type="ECO:0000313" key="1">
    <source>
        <dbReference type="EMBL" id="MBA0816434.1"/>
    </source>
</evidence>
<evidence type="ECO:0008006" key="3">
    <source>
        <dbReference type="Google" id="ProtNLM"/>
    </source>
</evidence>
<accession>A0A7J9I4A8</accession>
<organism evidence="1 2">
    <name type="scientific">Gossypium harknessii</name>
    <dbReference type="NCBI Taxonomy" id="34285"/>
    <lineage>
        <taxon>Eukaryota</taxon>
        <taxon>Viridiplantae</taxon>
        <taxon>Streptophyta</taxon>
        <taxon>Embryophyta</taxon>
        <taxon>Tracheophyta</taxon>
        <taxon>Spermatophyta</taxon>
        <taxon>Magnoliopsida</taxon>
        <taxon>eudicotyledons</taxon>
        <taxon>Gunneridae</taxon>
        <taxon>Pentapetalae</taxon>
        <taxon>rosids</taxon>
        <taxon>malvids</taxon>
        <taxon>Malvales</taxon>
        <taxon>Malvaceae</taxon>
        <taxon>Malvoideae</taxon>
        <taxon>Gossypium</taxon>
    </lineage>
</organism>
<evidence type="ECO:0000313" key="2">
    <source>
        <dbReference type="Proteomes" id="UP000593560"/>
    </source>
</evidence>
<protein>
    <recommendedName>
        <fullName evidence="3">RNase H type-1 domain-containing protein</fullName>
    </recommendedName>
</protein>
<gene>
    <name evidence="1" type="ORF">Gohar_001099</name>
</gene>
<proteinExistence type="predicted"/>
<keyword evidence="2" id="KW-1185">Reference proteome</keyword>
<dbReference type="OrthoDB" id="10425092at2759"/>
<dbReference type="EMBL" id="JABFAD010000013">
    <property type="protein sequence ID" value="MBA0816434.1"/>
    <property type="molecule type" value="Genomic_DNA"/>
</dbReference>
<sequence length="41" mass="4678">MTAEWVEVYAFEESIKIVCSLKITTVVFETDNASLVNRVKN</sequence>
<dbReference type="Proteomes" id="UP000593560">
    <property type="component" value="Unassembled WGS sequence"/>
</dbReference>
<comment type="caution">
    <text evidence="1">The sequence shown here is derived from an EMBL/GenBank/DDBJ whole genome shotgun (WGS) entry which is preliminary data.</text>
</comment>
<dbReference type="AlphaFoldDB" id="A0A7J9I4A8"/>
<reference evidence="1 2" key="1">
    <citation type="journal article" date="2019" name="Genome Biol. Evol.">
        <title>Insights into the evolution of the New World diploid cottons (Gossypium, subgenus Houzingenia) based on genome sequencing.</title>
        <authorList>
            <person name="Grover C.E."/>
            <person name="Arick M.A. 2nd"/>
            <person name="Thrash A."/>
            <person name="Conover J.L."/>
            <person name="Sanders W.S."/>
            <person name="Peterson D.G."/>
            <person name="Frelichowski J.E."/>
            <person name="Scheffler J.A."/>
            <person name="Scheffler B.E."/>
            <person name="Wendel J.F."/>
        </authorList>
    </citation>
    <scope>NUCLEOTIDE SEQUENCE [LARGE SCALE GENOMIC DNA]</scope>
    <source>
        <strain evidence="1">0</strain>
        <tissue evidence="1">Leaf</tissue>
    </source>
</reference>